<name>A0ABT1HVU6_STRSD</name>
<dbReference type="Gene3D" id="3.40.190.10">
    <property type="entry name" value="Periplasmic binding protein-like II"/>
    <property type="match status" value="1"/>
</dbReference>
<accession>A0ABT1HVU6</accession>
<dbReference type="SUPFAM" id="SSF53850">
    <property type="entry name" value="Periplasmic binding protein-like II"/>
    <property type="match status" value="1"/>
</dbReference>
<dbReference type="EMBL" id="JAMTCP010000018">
    <property type="protein sequence ID" value="MCP2259653.1"/>
    <property type="molecule type" value="Genomic_DNA"/>
</dbReference>
<dbReference type="CDD" id="cd08501">
    <property type="entry name" value="PBP2_Lpqw"/>
    <property type="match status" value="1"/>
</dbReference>
<organism evidence="2 3">
    <name type="scientific">Streptoalloteichus tenebrarius (strain ATCC 17920 / DSM 40477 / JCM 4838 / CBS 697.72 / NBRC 16177 / NCIMB 11028 / NRRL B-12390 / A12253. 1 / ISP 5477)</name>
    <name type="common">Streptomyces tenebrarius</name>
    <dbReference type="NCBI Taxonomy" id="1933"/>
    <lineage>
        <taxon>Bacteria</taxon>
        <taxon>Bacillati</taxon>
        <taxon>Actinomycetota</taxon>
        <taxon>Actinomycetes</taxon>
        <taxon>Pseudonocardiales</taxon>
        <taxon>Pseudonocardiaceae</taxon>
        <taxon>Streptoalloteichus</taxon>
    </lineage>
</organism>
<dbReference type="PIRSF" id="PIRSF002741">
    <property type="entry name" value="MppA"/>
    <property type="match status" value="1"/>
</dbReference>
<sequence length="550" mass="60897">MVVPLVAAALLASACGGGTGEGATQPQQAGRNDINPRPVAELKDGGELKLAVNGYPVTFNYLHVNGNEADIFDVVTSLMPTPVRFEADGTAVADGNYLESMELTSRDPQVVTFRLNQKAHWSDGTPITWEDYRSQWRAMNRSNPEYQISAANGYEAIGSVERGRDDFEAVITFSRKFADWKSIYEILYPKSMTGDPASFNTGWKDRPLLTGGAFRVAEVNPGAKTVSVVRDESWWGDKPKLDRIVFRTVPNDGQIDALANGELDVVDIADDLNAYQRATALSTIDLRRALAPNYRHITFNGAKGAILEDVELRLALQKAIDRTVMTNAMVGQISPGIKPLNNHIYVEGLKHYKDNSGLVAHDPEAAKRKLDELGWKLEGEVRKKDGRELRIRDLIPANKTSSEQEAKLVQQQLGQIGVKVEIVSVPIGDFFEKHVKKGNFDLTHFAWIGTPFPITSSGGIYKLQDQMQQNYGRIGNEKINELYERATEELDEQKAADLANQLDEEIWKSGHSLVTYQRPDVVAVRKGLANVGAHGFQRPTPYSKIGYVNG</sequence>
<dbReference type="PANTHER" id="PTHR30290">
    <property type="entry name" value="PERIPLASMIC BINDING COMPONENT OF ABC TRANSPORTER"/>
    <property type="match status" value="1"/>
</dbReference>
<dbReference type="Proteomes" id="UP001205311">
    <property type="component" value="Unassembled WGS sequence"/>
</dbReference>
<dbReference type="InterPro" id="IPR030678">
    <property type="entry name" value="Peptide/Ni-bd"/>
</dbReference>
<feature type="domain" description="Solute-binding protein family 5" evidence="1">
    <location>
        <begin position="99"/>
        <end position="453"/>
    </location>
</feature>
<gene>
    <name evidence="2" type="ORF">LX15_003358</name>
</gene>
<dbReference type="Gene3D" id="3.90.76.10">
    <property type="entry name" value="Dipeptide-binding Protein, Domain 1"/>
    <property type="match status" value="1"/>
</dbReference>
<proteinExistence type="predicted"/>
<evidence type="ECO:0000313" key="2">
    <source>
        <dbReference type="EMBL" id="MCP2259653.1"/>
    </source>
</evidence>
<dbReference type="InterPro" id="IPR039424">
    <property type="entry name" value="SBP_5"/>
</dbReference>
<protein>
    <submittedName>
        <fullName evidence="2">Peptide/nickel transport system substrate-binding protein</fullName>
    </submittedName>
</protein>
<comment type="caution">
    <text evidence="2">The sequence shown here is derived from an EMBL/GenBank/DDBJ whole genome shotgun (WGS) entry which is preliminary data.</text>
</comment>
<evidence type="ECO:0000259" key="1">
    <source>
        <dbReference type="Pfam" id="PF00496"/>
    </source>
</evidence>
<evidence type="ECO:0000313" key="3">
    <source>
        <dbReference type="Proteomes" id="UP001205311"/>
    </source>
</evidence>
<dbReference type="Pfam" id="PF00496">
    <property type="entry name" value="SBP_bac_5"/>
    <property type="match status" value="1"/>
</dbReference>
<reference evidence="2 3" key="1">
    <citation type="submission" date="2022-06" db="EMBL/GenBank/DDBJ databases">
        <title>Genomic Encyclopedia of Archaeal and Bacterial Type Strains, Phase II (KMG-II): from individual species to whole genera.</title>
        <authorList>
            <person name="Goeker M."/>
        </authorList>
    </citation>
    <scope>NUCLEOTIDE SEQUENCE [LARGE SCALE GENOMIC DNA]</scope>
    <source>
        <strain evidence="2 3">DSM 40477</strain>
    </source>
</reference>
<keyword evidence="3" id="KW-1185">Reference proteome</keyword>
<dbReference type="PANTHER" id="PTHR30290:SF65">
    <property type="entry name" value="MONOACYL PHOSPHATIDYLINOSITOL TETRAMANNOSIDE-BINDING PROTEIN LPQW-RELATED"/>
    <property type="match status" value="1"/>
</dbReference>
<dbReference type="Gene3D" id="3.10.105.10">
    <property type="entry name" value="Dipeptide-binding Protein, Domain 3"/>
    <property type="match status" value="1"/>
</dbReference>
<dbReference type="InterPro" id="IPR000914">
    <property type="entry name" value="SBP_5_dom"/>
</dbReference>